<dbReference type="EMBL" id="BKCJ011356964">
    <property type="protein sequence ID" value="GFD24980.1"/>
    <property type="molecule type" value="Genomic_DNA"/>
</dbReference>
<feature type="non-terminal residue" evidence="1">
    <location>
        <position position="1"/>
    </location>
</feature>
<accession>A0A699UR74</accession>
<gene>
    <name evidence="1" type="ORF">Tci_896949</name>
</gene>
<protein>
    <submittedName>
        <fullName evidence="1">Uncharacterized protein</fullName>
    </submittedName>
</protein>
<name>A0A699UR74_TANCI</name>
<sequence>TADEETVADLGISDRVGVDTEDGIGMEVKIIAGDIREDGEEFKTDASARGTMEIVVDLLVTGGVSESTRRDVPDLEGTFYDIVRYMSEVPLDRITELRLLRDSWRLEEFRQIRRDYDDARRILRRLESFVERHLGFRP</sequence>
<evidence type="ECO:0000313" key="1">
    <source>
        <dbReference type="EMBL" id="GFD24980.1"/>
    </source>
</evidence>
<comment type="caution">
    <text evidence="1">The sequence shown here is derived from an EMBL/GenBank/DDBJ whole genome shotgun (WGS) entry which is preliminary data.</text>
</comment>
<reference evidence="1" key="1">
    <citation type="journal article" date="2019" name="Sci. Rep.">
        <title>Draft genome of Tanacetum cinerariifolium, the natural source of mosquito coil.</title>
        <authorList>
            <person name="Yamashiro T."/>
            <person name="Shiraishi A."/>
            <person name="Satake H."/>
            <person name="Nakayama K."/>
        </authorList>
    </citation>
    <scope>NUCLEOTIDE SEQUENCE</scope>
</reference>
<dbReference type="AlphaFoldDB" id="A0A699UR74"/>
<proteinExistence type="predicted"/>
<organism evidence="1">
    <name type="scientific">Tanacetum cinerariifolium</name>
    <name type="common">Dalmatian daisy</name>
    <name type="synonym">Chrysanthemum cinerariifolium</name>
    <dbReference type="NCBI Taxonomy" id="118510"/>
    <lineage>
        <taxon>Eukaryota</taxon>
        <taxon>Viridiplantae</taxon>
        <taxon>Streptophyta</taxon>
        <taxon>Embryophyta</taxon>
        <taxon>Tracheophyta</taxon>
        <taxon>Spermatophyta</taxon>
        <taxon>Magnoliopsida</taxon>
        <taxon>eudicotyledons</taxon>
        <taxon>Gunneridae</taxon>
        <taxon>Pentapetalae</taxon>
        <taxon>asterids</taxon>
        <taxon>campanulids</taxon>
        <taxon>Asterales</taxon>
        <taxon>Asteraceae</taxon>
        <taxon>Asteroideae</taxon>
        <taxon>Anthemideae</taxon>
        <taxon>Anthemidinae</taxon>
        <taxon>Tanacetum</taxon>
    </lineage>
</organism>